<dbReference type="PANTHER" id="PTHR16305:SF35">
    <property type="entry name" value="TRANSCRIPTIONAL ACTIVATOR DOMAIN"/>
    <property type="match status" value="1"/>
</dbReference>
<proteinExistence type="predicted"/>
<comment type="caution">
    <text evidence="4">The sequence shown here is derived from an EMBL/GenBank/DDBJ whole genome shotgun (WGS) entry which is preliminary data.</text>
</comment>
<dbReference type="EMBL" id="AGUD01000238">
    <property type="protein sequence ID" value="EHN10221.1"/>
    <property type="molecule type" value="Genomic_DNA"/>
</dbReference>
<organism evidence="4 5">
    <name type="scientific">Patulibacter medicamentivorans</name>
    <dbReference type="NCBI Taxonomy" id="1097667"/>
    <lineage>
        <taxon>Bacteria</taxon>
        <taxon>Bacillati</taxon>
        <taxon>Actinomycetota</taxon>
        <taxon>Thermoleophilia</taxon>
        <taxon>Solirubrobacterales</taxon>
        <taxon>Patulibacteraceae</taxon>
        <taxon>Patulibacter</taxon>
    </lineage>
</organism>
<keyword evidence="2" id="KW-0067">ATP-binding</keyword>
<dbReference type="InterPro" id="IPR011990">
    <property type="entry name" value="TPR-like_helical_dom_sf"/>
</dbReference>
<dbReference type="GO" id="GO:0005524">
    <property type="term" value="F:ATP binding"/>
    <property type="evidence" value="ECO:0007669"/>
    <property type="project" value="UniProtKB-KW"/>
</dbReference>
<keyword evidence="5" id="KW-1185">Reference proteome</keyword>
<evidence type="ECO:0000259" key="3">
    <source>
        <dbReference type="PROSITE" id="PS50043"/>
    </source>
</evidence>
<dbReference type="PROSITE" id="PS50043">
    <property type="entry name" value="HTH_LUXR_2"/>
    <property type="match status" value="1"/>
</dbReference>
<name>H0E823_9ACTN</name>
<dbReference type="GO" id="GO:0004016">
    <property type="term" value="F:adenylate cyclase activity"/>
    <property type="evidence" value="ECO:0007669"/>
    <property type="project" value="TreeGrafter"/>
</dbReference>
<dbReference type="PRINTS" id="PR00038">
    <property type="entry name" value="HTHLUXR"/>
</dbReference>
<evidence type="ECO:0000313" key="5">
    <source>
        <dbReference type="Proteomes" id="UP000005143"/>
    </source>
</evidence>
<dbReference type="GO" id="GO:0003677">
    <property type="term" value="F:DNA binding"/>
    <property type="evidence" value="ECO:0007669"/>
    <property type="project" value="InterPro"/>
</dbReference>
<sequence>MHDTRRHAPFSPTTAAHRAAAPRARALRAIGSTRPVALVERGPELRALNRCLQDVAAGTGALAIVEAPAGHGKSALLDVVERRTRDAGWTVCRTGHAPDDRSCAFGLLRGLLDAAGAAVPEASPPAAIAALPTGGALPPDIDASAVASAVHSFVRTLAEQRSLALIVDDGHHADDASLAVLAALARRAPDLPLLIVIASRPGPASAAADVLGSFAGARGLVALEPGRLSEDASAELVRSWIADATEETCARTHAAAGGDPWLTTELCRQIHRHGPTILDAPVERLRLSRPGRLTIRRRLAELPDDGRRTADALAVLGGEGDHHDLAAIAGLPVQTLGPVHATLEAAGLCDGGWRFVHPLVEAGVLEQIGAADRERLHRAAAQVLLGRNAPERRVAGHFLHAGPAGDGDVSAALRKAATDATADGALVEAASYIERALDERAPGEDRAGLLTELGTLAFHAGLPDVRPRLHEALAATDDDGARVEVLGRLAALQVIDPREDSLELLEEAVASDAPPEVRLAAEIAQLDSLILFPDRGAERARRTLALDPSTIDDDVLRRSVLAHHAWLGAETGDLDAPAVLRLAHAALEGGTLVRHAAHRAAYHLATRVLIAAGDDRGAARAIGRLRAEATECGSPRLAAAAGWYAAELALRRGDLAAAEREATGALDAVQGLNGVSAGVLELLVEALVDRGEHGLATDLLAEHEQLWSGDSGWEIGVRHARARLLLATGDYRAAEDEAHEAGRLRVAQGRPNPAWTGWRATLALALAHQGRFEEAIAVADEEVELARRFGAAHALGRALHARAVSEQDHEARAALARAALDEVPDPGALVRARLQIVLGDALVRWGARVEAREPLRSAFESTDRLGAATDAAEARRILVASGLRPRTSAVSGVASLTPRQRQICDLVAAGRSNRAIAQELFLSIKTVETHLATSYQKLAVSGRRELAGLLDGSAVESDDDALAVA</sequence>
<dbReference type="PANTHER" id="PTHR16305">
    <property type="entry name" value="TESTICULAR SOLUBLE ADENYLYL CYCLASE"/>
    <property type="match status" value="1"/>
</dbReference>
<dbReference type="OrthoDB" id="3178131at2"/>
<dbReference type="GO" id="GO:0006355">
    <property type="term" value="P:regulation of DNA-templated transcription"/>
    <property type="evidence" value="ECO:0007669"/>
    <property type="project" value="InterPro"/>
</dbReference>
<dbReference type="Gene3D" id="1.25.40.10">
    <property type="entry name" value="Tetratricopeptide repeat domain"/>
    <property type="match status" value="1"/>
</dbReference>
<reference evidence="4 5" key="1">
    <citation type="journal article" date="2013" name="Biodegradation">
        <title>Quantitative proteomic analysis of ibuprofen-degrading Patulibacter sp. strain I11.</title>
        <authorList>
            <person name="Almeida B."/>
            <person name="Kjeldal H."/>
            <person name="Lolas I."/>
            <person name="Knudsen A.D."/>
            <person name="Carvalho G."/>
            <person name="Nielsen K.L."/>
            <person name="Barreto Crespo M.T."/>
            <person name="Stensballe A."/>
            <person name="Nielsen J.L."/>
        </authorList>
    </citation>
    <scope>NUCLEOTIDE SEQUENCE [LARGE SCALE GENOMIC DNA]</scope>
    <source>
        <strain evidence="4 5">I11</strain>
    </source>
</reference>
<dbReference type="Pfam" id="PF13191">
    <property type="entry name" value="AAA_16"/>
    <property type="match status" value="1"/>
</dbReference>
<protein>
    <submittedName>
        <fullName evidence="4">Transcriptional regulator</fullName>
    </submittedName>
</protein>
<feature type="domain" description="HTH luxR-type" evidence="3">
    <location>
        <begin position="889"/>
        <end position="954"/>
    </location>
</feature>
<dbReference type="InterPro" id="IPR036388">
    <property type="entry name" value="WH-like_DNA-bd_sf"/>
</dbReference>
<dbReference type="Proteomes" id="UP000005143">
    <property type="component" value="Unassembled WGS sequence"/>
</dbReference>
<evidence type="ECO:0000313" key="4">
    <source>
        <dbReference type="EMBL" id="EHN10221.1"/>
    </source>
</evidence>
<dbReference type="SMART" id="SM00421">
    <property type="entry name" value="HTH_LUXR"/>
    <property type="match status" value="1"/>
</dbReference>
<dbReference type="InterPro" id="IPR041664">
    <property type="entry name" value="AAA_16"/>
</dbReference>
<dbReference type="GO" id="GO:0005737">
    <property type="term" value="C:cytoplasm"/>
    <property type="evidence" value="ECO:0007669"/>
    <property type="project" value="TreeGrafter"/>
</dbReference>
<dbReference type="AlphaFoldDB" id="H0E823"/>
<evidence type="ECO:0000256" key="2">
    <source>
        <dbReference type="ARBA" id="ARBA00022840"/>
    </source>
</evidence>
<keyword evidence="1" id="KW-0547">Nucleotide-binding</keyword>
<dbReference type="Gene3D" id="1.10.10.10">
    <property type="entry name" value="Winged helix-like DNA-binding domain superfamily/Winged helix DNA-binding domain"/>
    <property type="match status" value="1"/>
</dbReference>
<dbReference type="Pfam" id="PF00196">
    <property type="entry name" value="GerE"/>
    <property type="match status" value="1"/>
</dbReference>
<dbReference type="SUPFAM" id="SSF48452">
    <property type="entry name" value="TPR-like"/>
    <property type="match status" value="1"/>
</dbReference>
<accession>H0E823</accession>
<dbReference type="InterPro" id="IPR000792">
    <property type="entry name" value="Tscrpt_reg_LuxR_C"/>
</dbReference>
<dbReference type="CDD" id="cd06170">
    <property type="entry name" value="LuxR_C_like"/>
    <property type="match status" value="1"/>
</dbReference>
<dbReference type="SUPFAM" id="SSF46894">
    <property type="entry name" value="C-terminal effector domain of the bipartite response regulators"/>
    <property type="match status" value="1"/>
</dbReference>
<gene>
    <name evidence="4" type="ORF">PAI11_29800</name>
</gene>
<dbReference type="InterPro" id="IPR016032">
    <property type="entry name" value="Sig_transdc_resp-reg_C-effctor"/>
</dbReference>
<evidence type="ECO:0000256" key="1">
    <source>
        <dbReference type="ARBA" id="ARBA00022741"/>
    </source>
</evidence>
<dbReference type="RefSeq" id="WP_007576571.1">
    <property type="nucleotide sequence ID" value="NZ_AGUD01000238.1"/>
</dbReference>